<evidence type="ECO:0000256" key="2">
    <source>
        <dbReference type="ARBA" id="ARBA00005581"/>
    </source>
</evidence>
<evidence type="ECO:0000256" key="1">
    <source>
        <dbReference type="ARBA" id="ARBA00004613"/>
    </source>
</evidence>
<dbReference type="PANTHER" id="PTHR31232:SF43">
    <property type="entry name" value="S-PROTEIN HOMOLOG 29-RELATED"/>
    <property type="match status" value="1"/>
</dbReference>
<dbReference type="GO" id="GO:0005576">
    <property type="term" value="C:extracellular region"/>
    <property type="evidence" value="ECO:0007669"/>
    <property type="project" value="UniProtKB-SubCell"/>
</dbReference>
<dbReference type="RefSeq" id="XP_004517137.1">
    <property type="nucleotide sequence ID" value="XM_004517080.1"/>
</dbReference>
<evidence type="ECO:0000256" key="4">
    <source>
        <dbReference type="ARBA" id="ARBA00022525"/>
    </source>
</evidence>
<sequence length="104" mass="12041">MHNVLGNHVTITNKLETGTDLIVHCKSADDDLGVHVLHFDQLYGFSFGDTFFGITQFYCSFKWNNELKWFDIYISGRDECETCNWTIKQSGPCLSSNTCYEWNK</sequence>
<dbReference type="PaxDb" id="3827-XP_004517137.1"/>
<evidence type="ECO:0000313" key="7">
    <source>
        <dbReference type="Proteomes" id="UP000087171"/>
    </source>
</evidence>
<dbReference type="Proteomes" id="UP000087171">
    <property type="component" value="Unplaced"/>
</dbReference>
<keyword evidence="4 6" id="KW-0964">Secreted</keyword>
<evidence type="ECO:0000256" key="5">
    <source>
        <dbReference type="ARBA" id="ARBA00022729"/>
    </source>
</evidence>
<dbReference type="PANTHER" id="PTHR31232">
    <property type="match status" value="1"/>
</dbReference>
<comment type="subcellular location">
    <subcellularLocation>
        <location evidence="1 6">Secreted</location>
    </subcellularLocation>
</comment>
<dbReference type="InterPro" id="IPR010264">
    <property type="entry name" value="Self-incomp_S1"/>
</dbReference>
<organism evidence="7 8">
    <name type="scientific">Cicer arietinum</name>
    <name type="common">Chickpea</name>
    <name type="synonym">Garbanzo</name>
    <dbReference type="NCBI Taxonomy" id="3827"/>
    <lineage>
        <taxon>Eukaryota</taxon>
        <taxon>Viridiplantae</taxon>
        <taxon>Streptophyta</taxon>
        <taxon>Embryophyta</taxon>
        <taxon>Tracheophyta</taxon>
        <taxon>Spermatophyta</taxon>
        <taxon>Magnoliopsida</taxon>
        <taxon>eudicotyledons</taxon>
        <taxon>Gunneridae</taxon>
        <taxon>Pentapetalae</taxon>
        <taxon>rosids</taxon>
        <taxon>fabids</taxon>
        <taxon>Fabales</taxon>
        <taxon>Fabaceae</taxon>
        <taxon>Papilionoideae</taxon>
        <taxon>50 kb inversion clade</taxon>
        <taxon>NPAAA clade</taxon>
        <taxon>Hologalegina</taxon>
        <taxon>IRL clade</taxon>
        <taxon>Cicereae</taxon>
        <taxon>Cicer</taxon>
    </lineage>
</organism>
<keyword evidence="5" id="KW-0732">Signal</keyword>
<name>A0A1S2Z8V3_CICAR</name>
<proteinExistence type="inferred from homology"/>
<evidence type="ECO:0000256" key="6">
    <source>
        <dbReference type="RuleBase" id="RU367044"/>
    </source>
</evidence>
<evidence type="ECO:0000313" key="8">
    <source>
        <dbReference type="RefSeq" id="XP_004517137.1"/>
    </source>
</evidence>
<reference evidence="8" key="1">
    <citation type="submission" date="2025-08" db="UniProtKB">
        <authorList>
            <consortium name="RefSeq"/>
        </authorList>
    </citation>
    <scope>IDENTIFICATION</scope>
    <source>
        <tissue evidence="8">Etiolated seedlings</tissue>
    </source>
</reference>
<comment type="similarity">
    <text evidence="2 6">Belongs to the plant self-incompatibility (S1) protein family.</text>
</comment>
<dbReference type="AlphaFoldDB" id="A0A1S2Z8V3"/>
<dbReference type="GO" id="GO:0060320">
    <property type="term" value="P:rejection of self pollen"/>
    <property type="evidence" value="ECO:0007669"/>
    <property type="project" value="UniProtKB-KW"/>
</dbReference>
<gene>
    <name evidence="8" type="primary">LOC101488868</name>
</gene>
<keyword evidence="3 6" id="KW-0713">Self-incompatibility</keyword>
<dbReference type="OrthoDB" id="1904574at2759"/>
<dbReference type="GeneID" id="101488868"/>
<evidence type="ECO:0000256" key="3">
    <source>
        <dbReference type="ARBA" id="ARBA00022471"/>
    </source>
</evidence>
<accession>A0A1S2Z8V3</accession>
<dbReference type="Pfam" id="PF05938">
    <property type="entry name" value="Self-incomp_S1"/>
    <property type="match status" value="1"/>
</dbReference>
<protein>
    <recommendedName>
        <fullName evidence="6">S-protein homolog</fullName>
    </recommendedName>
</protein>
<dbReference type="KEGG" id="cam:101488868"/>
<keyword evidence="7" id="KW-1185">Reference proteome</keyword>
<dbReference type="eggNOG" id="ENOG502S7CQ">
    <property type="taxonomic scope" value="Eukaryota"/>
</dbReference>